<organism evidence="1 2">
    <name type="scientific">Bradyrhizobium yuanmingense</name>
    <dbReference type="NCBI Taxonomy" id="108015"/>
    <lineage>
        <taxon>Bacteria</taxon>
        <taxon>Pseudomonadati</taxon>
        <taxon>Pseudomonadota</taxon>
        <taxon>Alphaproteobacteria</taxon>
        <taxon>Hyphomicrobiales</taxon>
        <taxon>Nitrobacteraceae</taxon>
        <taxon>Bradyrhizobium</taxon>
    </lineage>
</organism>
<reference evidence="1 2" key="1">
    <citation type="submission" date="2015-09" db="EMBL/GenBank/DDBJ databases">
        <title>Draft Genome Sequence of the Strain BR 3267 (Bradyrhizobium yuanmingense) recommended as inoculant for cowpea in Brazil.</title>
        <authorList>
            <person name="Simoes-Araujo J.L."/>
            <person name="Zilli J.E."/>
        </authorList>
    </citation>
    <scope>NUCLEOTIDE SEQUENCE [LARGE SCALE GENOMIC DNA]</scope>
    <source>
        <strain evidence="1 2">BR3267</strain>
    </source>
</reference>
<dbReference type="EMBL" id="LJYF01000029">
    <property type="protein sequence ID" value="KRP93789.1"/>
    <property type="molecule type" value="Genomic_DNA"/>
</dbReference>
<evidence type="ECO:0000313" key="2">
    <source>
        <dbReference type="Proteomes" id="UP000051380"/>
    </source>
</evidence>
<gene>
    <name evidence="1" type="ORF">AOQ72_21120</name>
</gene>
<protein>
    <submittedName>
        <fullName evidence="1">Uncharacterized protein</fullName>
    </submittedName>
</protein>
<proteinExistence type="predicted"/>
<dbReference type="AlphaFoldDB" id="A0A0R3CCH3"/>
<comment type="caution">
    <text evidence="1">The sequence shown here is derived from an EMBL/GenBank/DDBJ whole genome shotgun (WGS) entry which is preliminary data.</text>
</comment>
<sequence length="68" mass="7241">MLARQDAHSVGFLTSKPRAIMSTTTIARTSCPEKNYLLDEIDATTGEGIDDGLAMVEGVVLSESESPL</sequence>
<evidence type="ECO:0000313" key="1">
    <source>
        <dbReference type="EMBL" id="KRP93789.1"/>
    </source>
</evidence>
<dbReference type="Proteomes" id="UP000051380">
    <property type="component" value="Unassembled WGS sequence"/>
</dbReference>
<accession>A0A0R3CCH3</accession>
<name>A0A0R3CCH3_9BRAD</name>